<dbReference type="PANTHER" id="PTHR20858:SF17">
    <property type="entry name" value="HYDROXYMETHYLPYRIMIDINE_PHOSPHOMETHYLPYRIMIDINE KINASE THI20-RELATED"/>
    <property type="match status" value="1"/>
</dbReference>
<dbReference type="InterPro" id="IPR013749">
    <property type="entry name" value="PM/HMP-P_kinase-1"/>
</dbReference>
<dbReference type="Gene3D" id="3.40.1190.20">
    <property type="match status" value="1"/>
</dbReference>
<accession>A0A926IR59</accession>
<evidence type="ECO:0000313" key="9">
    <source>
        <dbReference type="Proteomes" id="UP000651085"/>
    </source>
</evidence>
<dbReference type="GO" id="GO:0005524">
    <property type="term" value="F:ATP binding"/>
    <property type="evidence" value="ECO:0007669"/>
    <property type="project" value="UniProtKB-KW"/>
</dbReference>
<dbReference type="Proteomes" id="UP000651085">
    <property type="component" value="Unassembled WGS sequence"/>
</dbReference>
<reference evidence="8" key="1">
    <citation type="submission" date="2020-08" db="EMBL/GenBank/DDBJ databases">
        <title>Genome public.</title>
        <authorList>
            <person name="Liu C."/>
            <person name="Sun Q."/>
        </authorList>
    </citation>
    <scope>NUCLEOTIDE SEQUENCE</scope>
    <source>
        <strain evidence="8">N12</strain>
    </source>
</reference>
<evidence type="ECO:0000259" key="7">
    <source>
        <dbReference type="Pfam" id="PF08543"/>
    </source>
</evidence>
<evidence type="ECO:0000313" key="8">
    <source>
        <dbReference type="EMBL" id="MBC8594496.1"/>
    </source>
</evidence>
<sequence length="272" mass="29227">MKHYPVVLSIAGSDCSGGAGIQADIKTVSALGVYAASAITAVTVQNTKGVRAVHAVPAEIVCSQIEAVMEDMRPDAVKIGMISERIIVQVIAACLRKYNPKYVVYDPVMVSTSGKRLMEEDAIEEIKKELFPLVSLITPNLDEAEVLAGKRIDSFEMMKLTSQQLSESYGTSVLLKGGHLQGDKMLDVLYTDGNIHIYNEKRIVSRNLHGTGCTLSSAIAAYLALGEPMDKAVSKAKIYLSGAIEHGKDVNIGSGNGPLCHFWESSKAVILT</sequence>
<evidence type="ECO:0000256" key="4">
    <source>
        <dbReference type="ARBA" id="ARBA00022741"/>
    </source>
</evidence>
<dbReference type="Pfam" id="PF08543">
    <property type="entry name" value="Phos_pyr_kin"/>
    <property type="match status" value="1"/>
</dbReference>
<dbReference type="RefSeq" id="WP_262435587.1">
    <property type="nucleotide sequence ID" value="NZ_JACRTF010000001.1"/>
</dbReference>
<feature type="domain" description="Pyridoxamine kinase/Phosphomethylpyrimidine kinase" evidence="7">
    <location>
        <begin position="14"/>
        <end position="259"/>
    </location>
</feature>
<dbReference type="CDD" id="cd01169">
    <property type="entry name" value="HMPP_kinase"/>
    <property type="match status" value="1"/>
</dbReference>
<dbReference type="EMBL" id="JACRTF010000001">
    <property type="protein sequence ID" value="MBC8594496.1"/>
    <property type="molecule type" value="Genomic_DNA"/>
</dbReference>
<dbReference type="AlphaFoldDB" id="A0A926IR59"/>
<dbReference type="GO" id="GO:0009228">
    <property type="term" value="P:thiamine biosynthetic process"/>
    <property type="evidence" value="ECO:0007669"/>
    <property type="project" value="InterPro"/>
</dbReference>
<evidence type="ECO:0000256" key="6">
    <source>
        <dbReference type="ARBA" id="ARBA00022840"/>
    </source>
</evidence>
<dbReference type="GO" id="GO:0005829">
    <property type="term" value="C:cytosol"/>
    <property type="evidence" value="ECO:0007669"/>
    <property type="project" value="TreeGrafter"/>
</dbReference>
<dbReference type="InterPro" id="IPR029056">
    <property type="entry name" value="Ribokinase-like"/>
</dbReference>
<keyword evidence="4" id="KW-0547">Nucleotide-binding</keyword>
<dbReference type="SUPFAM" id="SSF53613">
    <property type="entry name" value="Ribokinase-like"/>
    <property type="match status" value="1"/>
</dbReference>
<keyword evidence="9" id="KW-1185">Reference proteome</keyword>
<name>A0A926IR59_9BACT</name>
<dbReference type="GO" id="GO:0008902">
    <property type="term" value="F:hydroxymethylpyrimidine kinase activity"/>
    <property type="evidence" value="ECO:0007669"/>
    <property type="project" value="UniProtKB-EC"/>
</dbReference>
<keyword evidence="6" id="KW-0067">ATP-binding</keyword>
<evidence type="ECO:0000256" key="3">
    <source>
        <dbReference type="ARBA" id="ARBA00022679"/>
    </source>
</evidence>
<comment type="caution">
    <text evidence="8">The sequence shown here is derived from an EMBL/GenBank/DDBJ whole genome shotgun (WGS) entry which is preliminary data.</text>
</comment>
<proteinExistence type="predicted"/>
<dbReference type="PANTHER" id="PTHR20858">
    <property type="entry name" value="PHOSPHOMETHYLPYRIMIDINE KINASE"/>
    <property type="match status" value="1"/>
</dbReference>
<dbReference type="GO" id="GO:0008972">
    <property type="term" value="F:phosphomethylpyrimidine kinase activity"/>
    <property type="evidence" value="ECO:0007669"/>
    <property type="project" value="InterPro"/>
</dbReference>
<dbReference type="NCBIfam" id="TIGR00097">
    <property type="entry name" value="HMP-P_kinase"/>
    <property type="match status" value="1"/>
</dbReference>
<comment type="pathway">
    <text evidence="1">Cofactor biosynthesis; thiamine diphosphate biosynthesis.</text>
</comment>
<gene>
    <name evidence="8" type="primary">thiD</name>
    <name evidence="8" type="ORF">H8744_14875</name>
</gene>
<protein>
    <recommendedName>
        <fullName evidence="2">hydroxymethylpyrimidine kinase</fullName>
        <ecNumber evidence="2">2.7.1.49</ecNumber>
    </recommendedName>
</protein>
<evidence type="ECO:0000256" key="2">
    <source>
        <dbReference type="ARBA" id="ARBA00012135"/>
    </source>
</evidence>
<dbReference type="FunFam" id="3.40.1190.20:FF:000003">
    <property type="entry name" value="Phosphomethylpyrimidine kinase ThiD"/>
    <property type="match status" value="1"/>
</dbReference>
<evidence type="ECO:0000256" key="5">
    <source>
        <dbReference type="ARBA" id="ARBA00022777"/>
    </source>
</evidence>
<dbReference type="InterPro" id="IPR004399">
    <property type="entry name" value="HMP/HMP-P_kinase_dom"/>
</dbReference>
<evidence type="ECO:0000256" key="1">
    <source>
        <dbReference type="ARBA" id="ARBA00004948"/>
    </source>
</evidence>
<organism evidence="8 9">
    <name type="scientific">Jilunia laotingensis</name>
    <dbReference type="NCBI Taxonomy" id="2763675"/>
    <lineage>
        <taxon>Bacteria</taxon>
        <taxon>Pseudomonadati</taxon>
        <taxon>Bacteroidota</taxon>
        <taxon>Bacteroidia</taxon>
        <taxon>Bacteroidales</taxon>
        <taxon>Bacteroidaceae</taxon>
        <taxon>Jilunia</taxon>
    </lineage>
</organism>
<keyword evidence="5 8" id="KW-0418">Kinase</keyword>
<dbReference type="EC" id="2.7.1.49" evidence="2"/>
<keyword evidence="3 8" id="KW-0808">Transferase</keyword>